<gene>
    <name evidence="6" type="ORF">Ade02nite_17890</name>
</gene>
<dbReference type="EMBL" id="BOMI01000030">
    <property type="protein sequence ID" value="GID73148.1"/>
    <property type="molecule type" value="Genomic_DNA"/>
</dbReference>
<dbReference type="InterPro" id="IPR011496">
    <property type="entry name" value="O-GlcNAcase_cat"/>
</dbReference>
<feature type="compositionally biased region" description="Polar residues" evidence="4">
    <location>
        <begin position="349"/>
        <end position="363"/>
    </location>
</feature>
<dbReference type="Pfam" id="PF07555">
    <property type="entry name" value="NAGidase"/>
    <property type="match status" value="1"/>
</dbReference>
<evidence type="ECO:0000256" key="3">
    <source>
        <dbReference type="PROSITE-ProRule" id="PRU01353"/>
    </source>
</evidence>
<feature type="compositionally biased region" description="Low complexity" evidence="4">
    <location>
        <begin position="387"/>
        <end position="399"/>
    </location>
</feature>
<proteinExistence type="inferred from homology"/>
<feature type="active site" description="Proton donor" evidence="3">
    <location>
        <position position="115"/>
    </location>
</feature>
<keyword evidence="7" id="KW-1185">Reference proteome</keyword>
<feature type="compositionally biased region" description="Polar residues" evidence="4">
    <location>
        <begin position="370"/>
        <end position="381"/>
    </location>
</feature>
<feature type="region of interest" description="Disordered" evidence="4">
    <location>
        <begin position="331"/>
        <end position="407"/>
    </location>
</feature>
<dbReference type="SUPFAM" id="SSF51445">
    <property type="entry name" value="(Trans)glycosidases"/>
    <property type="match status" value="1"/>
</dbReference>
<dbReference type="PANTHER" id="PTHR13170:SF16">
    <property type="entry name" value="PROTEIN O-GLCNACASE"/>
    <property type="match status" value="1"/>
</dbReference>
<evidence type="ECO:0000259" key="5">
    <source>
        <dbReference type="PROSITE" id="PS52009"/>
    </source>
</evidence>
<dbReference type="PROSITE" id="PS52009">
    <property type="entry name" value="GH84"/>
    <property type="match status" value="1"/>
</dbReference>
<dbReference type="RefSeq" id="WP_203761079.1">
    <property type="nucleotide sequence ID" value="NZ_BAAABO010000029.1"/>
</dbReference>
<dbReference type="PANTHER" id="PTHR13170">
    <property type="entry name" value="O-GLCNACASE"/>
    <property type="match status" value="1"/>
</dbReference>
<reference evidence="6 7" key="1">
    <citation type="submission" date="2021-01" db="EMBL/GenBank/DDBJ databases">
        <title>Whole genome shotgun sequence of Actinoplanes deccanensis NBRC 13994.</title>
        <authorList>
            <person name="Komaki H."/>
            <person name="Tamura T."/>
        </authorList>
    </citation>
    <scope>NUCLEOTIDE SEQUENCE [LARGE SCALE GENOMIC DNA]</scope>
    <source>
        <strain evidence="6 7">NBRC 13994</strain>
    </source>
</reference>
<evidence type="ECO:0000256" key="4">
    <source>
        <dbReference type="SAM" id="MobiDB-lite"/>
    </source>
</evidence>
<evidence type="ECO:0000313" key="7">
    <source>
        <dbReference type="Proteomes" id="UP000609879"/>
    </source>
</evidence>
<accession>A0ABQ3XZH2</accession>
<keyword evidence="2 3" id="KW-0326">Glycosidase</keyword>
<evidence type="ECO:0000256" key="2">
    <source>
        <dbReference type="ARBA" id="ARBA00023295"/>
    </source>
</evidence>
<comment type="caution">
    <text evidence="6">The sequence shown here is derived from an EMBL/GenBank/DDBJ whole genome shotgun (WGS) entry which is preliminary data.</text>
</comment>
<organism evidence="6 7">
    <name type="scientific">Paractinoplanes deccanensis</name>
    <dbReference type="NCBI Taxonomy" id="113561"/>
    <lineage>
        <taxon>Bacteria</taxon>
        <taxon>Bacillati</taxon>
        <taxon>Actinomycetota</taxon>
        <taxon>Actinomycetes</taxon>
        <taxon>Micromonosporales</taxon>
        <taxon>Micromonosporaceae</taxon>
        <taxon>Paractinoplanes</taxon>
    </lineage>
</organism>
<keyword evidence="1 3" id="KW-0378">Hydrolase</keyword>
<dbReference type="Proteomes" id="UP000609879">
    <property type="component" value="Unassembled WGS sequence"/>
</dbReference>
<evidence type="ECO:0000256" key="1">
    <source>
        <dbReference type="ARBA" id="ARBA00022801"/>
    </source>
</evidence>
<feature type="domain" description="GH84" evidence="5">
    <location>
        <begin position="1"/>
        <end position="274"/>
    </location>
</feature>
<comment type="similarity">
    <text evidence="3">Belongs to the glycosyl hydrolase 84 family.</text>
</comment>
<sequence>MSGTVEGFYGPPWSHADRLAHLEFSAEAGFDTFVYAPKDDPHHRVRWRSLYPAAELRRLAELAATGRRLGVRFVYAISPGLSMGFADDAEHRALLAKAAQLAGAGVEEFALFFDDVPAELARPAERSRWPGPEGSGAAHGETCARFAAAFPGRPLLVCPTDYAGTSATPYRRGFARTSPPDTLVAWTGRDVVVGTVTREEIDQAARSYGRRVVLWDNFPVNDFAPSRLFLGPLTGRTTDLAGSALAGVLANPMELAAPSRIPLVSVASWAADPGGYDPEASAERALRLVAGAGAAPLAPFVRANSSWPPSAVQDKALARAAERALASWDAMTEAAASGTPHDPAATVHGGTSPTSDAGTTSGTPLLDGASPTSDVGTTSGTPLLDRTSATSDAGTTSGTPLLDRTDSGVATAGREALAEMTGRLEELARGCRAAAEPGWLITPLRPWLDAGAAMAEAGLAAARLLAAPTEARRREARAALTSAETHYADVLRSVVPPFARAVLDRTAPPGPAPAPDGSPCVPTGDRRTAGDEGPASHGSPIALVLTGNQRTAGDEVLAELVESLGYAVCPAGNPPAEPSGVDRTFVLAMRAALVVVTGQADPAATAAVARTPAPLVAWQGFVPLGLATTSAVLLSRDRLRVTDPADPLAAGLDGEVTVFRGRSRITVAGVGPDAHVVARPSDDDRAALFHYPRGSRLADGTTAAGPRTGVFLPEEGMAPWLLTAEARAILTAALRYGRPSR</sequence>
<dbReference type="InterPro" id="IPR017853">
    <property type="entry name" value="GH"/>
</dbReference>
<evidence type="ECO:0000313" key="6">
    <source>
        <dbReference type="EMBL" id="GID73148.1"/>
    </source>
</evidence>
<dbReference type="InterPro" id="IPR051822">
    <property type="entry name" value="Glycosyl_Hydrolase_84"/>
</dbReference>
<feature type="region of interest" description="Disordered" evidence="4">
    <location>
        <begin position="504"/>
        <end position="541"/>
    </location>
</feature>
<name>A0ABQ3XZH2_9ACTN</name>
<protein>
    <recommendedName>
        <fullName evidence="5">GH84 domain-containing protein</fullName>
    </recommendedName>
</protein>
<dbReference type="Gene3D" id="3.20.20.80">
    <property type="entry name" value="Glycosidases"/>
    <property type="match status" value="1"/>
</dbReference>